<dbReference type="InterPro" id="IPR036388">
    <property type="entry name" value="WH-like_DNA-bd_sf"/>
</dbReference>
<dbReference type="Pfam" id="PF03466">
    <property type="entry name" value="LysR_substrate"/>
    <property type="match status" value="1"/>
</dbReference>
<dbReference type="Gene3D" id="3.40.190.290">
    <property type="match status" value="1"/>
</dbReference>
<comment type="similarity">
    <text evidence="1">Belongs to the LysR transcriptional regulatory family.</text>
</comment>
<dbReference type="CDD" id="cd05466">
    <property type="entry name" value="PBP2_LTTR_substrate"/>
    <property type="match status" value="1"/>
</dbReference>
<dbReference type="PANTHER" id="PTHR30346:SF30">
    <property type="entry name" value="SMALL NEUTRAL PROTEASE REGULATORY PROTEIN"/>
    <property type="match status" value="1"/>
</dbReference>
<comment type="caution">
    <text evidence="6">The sequence shown here is derived from an EMBL/GenBank/DDBJ whole genome shotgun (WGS) entry which is preliminary data.</text>
</comment>
<evidence type="ECO:0000256" key="3">
    <source>
        <dbReference type="ARBA" id="ARBA00023125"/>
    </source>
</evidence>
<protein>
    <submittedName>
        <fullName evidence="6">LysR family transcriptional regulator</fullName>
    </submittedName>
</protein>
<dbReference type="EMBL" id="JBHSAY010000012">
    <property type="protein sequence ID" value="MFC4133556.1"/>
    <property type="molecule type" value="Genomic_DNA"/>
</dbReference>
<dbReference type="SUPFAM" id="SSF46785">
    <property type="entry name" value="Winged helix' DNA-binding domain"/>
    <property type="match status" value="1"/>
</dbReference>
<dbReference type="PANTHER" id="PTHR30346">
    <property type="entry name" value="TRANSCRIPTIONAL DUAL REGULATOR HCAR-RELATED"/>
    <property type="match status" value="1"/>
</dbReference>
<dbReference type="InterPro" id="IPR036390">
    <property type="entry name" value="WH_DNA-bd_sf"/>
</dbReference>
<gene>
    <name evidence="6" type="ORF">ACFOZ4_23350</name>
</gene>
<dbReference type="PROSITE" id="PS50931">
    <property type="entry name" value="HTH_LYSR"/>
    <property type="match status" value="1"/>
</dbReference>
<dbReference type="InterPro" id="IPR000847">
    <property type="entry name" value="LysR_HTH_N"/>
</dbReference>
<evidence type="ECO:0000256" key="4">
    <source>
        <dbReference type="ARBA" id="ARBA00023163"/>
    </source>
</evidence>
<accession>A0ABV8LR79</accession>
<proteinExistence type="inferred from homology"/>
<dbReference type="Pfam" id="PF00126">
    <property type="entry name" value="HTH_1"/>
    <property type="match status" value="1"/>
</dbReference>
<organism evidence="6 7">
    <name type="scientific">Hamadaea flava</name>
    <dbReference type="NCBI Taxonomy" id="1742688"/>
    <lineage>
        <taxon>Bacteria</taxon>
        <taxon>Bacillati</taxon>
        <taxon>Actinomycetota</taxon>
        <taxon>Actinomycetes</taxon>
        <taxon>Micromonosporales</taxon>
        <taxon>Micromonosporaceae</taxon>
        <taxon>Hamadaea</taxon>
    </lineage>
</organism>
<name>A0ABV8LR79_9ACTN</name>
<reference evidence="7" key="1">
    <citation type="journal article" date="2019" name="Int. J. Syst. Evol. Microbiol.">
        <title>The Global Catalogue of Microorganisms (GCM) 10K type strain sequencing project: providing services to taxonomists for standard genome sequencing and annotation.</title>
        <authorList>
            <consortium name="The Broad Institute Genomics Platform"/>
            <consortium name="The Broad Institute Genome Sequencing Center for Infectious Disease"/>
            <person name="Wu L."/>
            <person name="Ma J."/>
        </authorList>
    </citation>
    <scope>NUCLEOTIDE SEQUENCE [LARGE SCALE GENOMIC DNA]</scope>
    <source>
        <strain evidence="7">CGMCC 4.7289</strain>
    </source>
</reference>
<evidence type="ECO:0000313" key="7">
    <source>
        <dbReference type="Proteomes" id="UP001595816"/>
    </source>
</evidence>
<dbReference type="Gene3D" id="1.10.10.10">
    <property type="entry name" value="Winged helix-like DNA-binding domain superfamily/Winged helix DNA-binding domain"/>
    <property type="match status" value="1"/>
</dbReference>
<dbReference type="Proteomes" id="UP001595816">
    <property type="component" value="Unassembled WGS sequence"/>
</dbReference>
<keyword evidence="2" id="KW-0805">Transcription regulation</keyword>
<dbReference type="SUPFAM" id="SSF53850">
    <property type="entry name" value="Periplasmic binding protein-like II"/>
    <property type="match status" value="1"/>
</dbReference>
<keyword evidence="7" id="KW-1185">Reference proteome</keyword>
<keyword evidence="4" id="KW-0804">Transcription</keyword>
<dbReference type="InterPro" id="IPR005119">
    <property type="entry name" value="LysR_subst-bd"/>
</dbReference>
<keyword evidence="3" id="KW-0238">DNA-binding</keyword>
<evidence type="ECO:0000259" key="5">
    <source>
        <dbReference type="PROSITE" id="PS50931"/>
    </source>
</evidence>
<evidence type="ECO:0000256" key="1">
    <source>
        <dbReference type="ARBA" id="ARBA00009437"/>
    </source>
</evidence>
<dbReference type="RefSeq" id="WP_253762348.1">
    <property type="nucleotide sequence ID" value="NZ_JAMZDZ010000001.1"/>
</dbReference>
<evidence type="ECO:0000313" key="6">
    <source>
        <dbReference type="EMBL" id="MFC4133556.1"/>
    </source>
</evidence>
<feature type="domain" description="HTH lysR-type" evidence="5">
    <location>
        <begin position="3"/>
        <end position="60"/>
    </location>
</feature>
<sequence>MRVELRHLRAVCEIADAGSVTKAAARLGLATPALTTQLQRIERIFGGRLFDRDHTGVRPTELGELVLARARVLLPAAQGLEEEATRLAESLSQPAEPAAYRLGAVNGPLIGGLVARLSADQPAARITSHPSWSTVELQEMLLGDKLDFALVGMCGGALGESRAELSVRLSWELIADAPVFILLGADHPLAACDEVDLAQLADAFWAATPGDGCFADCFAAACARAGFTPRPIFETDVGGCIDLVRTGDAVALCQPTFRGSPGVAVVPLRSEGLRWRHLIGWRPGSAASAAADQVVGHARASYADAVARSSAYTRWLRGNPEPHAAR</sequence>
<evidence type="ECO:0000256" key="2">
    <source>
        <dbReference type="ARBA" id="ARBA00023015"/>
    </source>
</evidence>